<proteinExistence type="predicted"/>
<evidence type="ECO:0000313" key="2">
    <source>
        <dbReference type="Proteomes" id="UP001064048"/>
    </source>
</evidence>
<protein>
    <submittedName>
        <fullName evidence="1">Uncharacterized protein</fullName>
    </submittedName>
</protein>
<sequence>MEVGEEDEKSNEIPNLDSMSPEEINQVILGSDLEWDDNDVDPQVPGRKRLRGESSPEEDETYLEGFTEVIRRKKRVNQRDSPLRDSAQRHSALPEEDDSNTFVEVSVSSKEGLPKKIGMARILKNSNVTGVLKVTYKSPYKILIRFKDCESAGTLMKCAQIINAGWTCRKTSEVAYTYGVVKDVDLDIDDDKIKDEFQCDLEIISAKRLNRRDKDGKWVRNAADETIPWIKISQDPTNKFSPKPYWSAEISESVAQRRLALKNFRKNPTPDNLSTLQTRISRSQQLIRRESAKAWRQFCSDIDTETSPSEMWRKMGWMKGKKSAGSAIDPAKATELLQSLTPDSVEELQPTLVDSFNPILEKKITMAELMNSLKRKDSAPGADNVSYSMIYNLPTSATGAVPDQWRHIKVVPVPKPGRDSDSASSLRPISLISCSCKIFHYILMKRIEWHVEHQSLLSDSTIGFRRARSCYDNLECTSTPGSVCLGLPSGLIYEAVYYIEQHHTAALAHYSPRARRRCDVHIQPHIKLYSRLQAESTIIIVIGNGQATSLEEQITVGGEKSSSGDHEPEDEALAGLPPGGLTTSHYSCQPSSWRKPSRPFTLPATSCSDPGDPRCSALKFATPEHSRRIMLNRGEFRLKHNSMNNLMKCTSCSKKTFQQNGRDNN</sequence>
<organism evidence="1 2">
    <name type="scientific">Choristoneura fumiferana</name>
    <name type="common">Spruce budworm moth</name>
    <name type="synonym">Archips fumiferana</name>
    <dbReference type="NCBI Taxonomy" id="7141"/>
    <lineage>
        <taxon>Eukaryota</taxon>
        <taxon>Metazoa</taxon>
        <taxon>Ecdysozoa</taxon>
        <taxon>Arthropoda</taxon>
        <taxon>Hexapoda</taxon>
        <taxon>Insecta</taxon>
        <taxon>Pterygota</taxon>
        <taxon>Neoptera</taxon>
        <taxon>Endopterygota</taxon>
        <taxon>Lepidoptera</taxon>
        <taxon>Glossata</taxon>
        <taxon>Ditrysia</taxon>
        <taxon>Tortricoidea</taxon>
        <taxon>Tortricidae</taxon>
        <taxon>Tortricinae</taxon>
        <taxon>Choristoneura</taxon>
    </lineage>
</organism>
<accession>A0ACC0JSD2</accession>
<dbReference type="Proteomes" id="UP001064048">
    <property type="component" value="Chromosome 26"/>
</dbReference>
<evidence type="ECO:0000313" key="1">
    <source>
        <dbReference type="EMBL" id="KAI8427042.1"/>
    </source>
</evidence>
<name>A0ACC0JSD2_CHOFU</name>
<dbReference type="EMBL" id="CM046126">
    <property type="protein sequence ID" value="KAI8427042.1"/>
    <property type="molecule type" value="Genomic_DNA"/>
</dbReference>
<gene>
    <name evidence="1" type="ORF">MSG28_014683</name>
</gene>
<comment type="caution">
    <text evidence="1">The sequence shown here is derived from an EMBL/GenBank/DDBJ whole genome shotgun (WGS) entry which is preliminary data.</text>
</comment>
<keyword evidence="2" id="KW-1185">Reference proteome</keyword>
<reference evidence="1 2" key="1">
    <citation type="journal article" date="2022" name="Genome Biol. Evol.">
        <title>The Spruce Budworm Genome: Reconstructing the Evolutionary History of Antifreeze Proteins.</title>
        <authorList>
            <person name="Beliveau C."/>
            <person name="Gagne P."/>
            <person name="Picq S."/>
            <person name="Vernygora O."/>
            <person name="Keeling C.I."/>
            <person name="Pinkney K."/>
            <person name="Doucet D."/>
            <person name="Wen F."/>
            <person name="Johnston J.S."/>
            <person name="Maaroufi H."/>
            <person name="Boyle B."/>
            <person name="Laroche J."/>
            <person name="Dewar K."/>
            <person name="Juretic N."/>
            <person name="Blackburn G."/>
            <person name="Nisole A."/>
            <person name="Brunet B."/>
            <person name="Brandao M."/>
            <person name="Lumley L."/>
            <person name="Duan J."/>
            <person name="Quan G."/>
            <person name="Lucarotti C.J."/>
            <person name="Roe A.D."/>
            <person name="Sperling F.A.H."/>
            <person name="Levesque R.C."/>
            <person name="Cusson M."/>
        </authorList>
    </citation>
    <scope>NUCLEOTIDE SEQUENCE [LARGE SCALE GENOMIC DNA]</scope>
    <source>
        <strain evidence="1">Glfc:IPQL:Cfum</strain>
    </source>
</reference>